<evidence type="ECO:0000256" key="3">
    <source>
        <dbReference type="SAM" id="Phobius"/>
    </source>
</evidence>
<evidence type="ECO:0000259" key="4">
    <source>
        <dbReference type="PROSITE" id="PS50089"/>
    </source>
</evidence>
<dbReference type="EMBL" id="OX451736">
    <property type="protein sequence ID" value="CAI8587946.1"/>
    <property type="molecule type" value="Genomic_DNA"/>
</dbReference>
<dbReference type="InterPro" id="IPR001841">
    <property type="entry name" value="Znf_RING"/>
</dbReference>
<dbReference type="AlphaFoldDB" id="A0AAV0YPS8"/>
<evidence type="ECO:0000313" key="5">
    <source>
        <dbReference type="EMBL" id="CAI8587946.1"/>
    </source>
</evidence>
<dbReference type="GO" id="GO:0003677">
    <property type="term" value="F:DNA binding"/>
    <property type="evidence" value="ECO:0007669"/>
    <property type="project" value="InterPro"/>
</dbReference>
<dbReference type="PANTHER" id="PTHR31150">
    <property type="entry name" value="EXPRESSED PROTEIN"/>
    <property type="match status" value="1"/>
</dbReference>
<gene>
    <name evidence="5" type="ORF">VFH_I324440</name>
</gene>
<dbReference type="GO" id="GO:0008270">
    <property type="term" value="F:zinc ion binding"/>
    <property type="evidence" value="ECO:0007669"/>
    <property type="project" value="UniProtKB-KW"/>
</dbReference>
<feature type="region of interest" description="Disordered" evidence="2">
    <location>
        <begin position="396"/>
        <end position="426"/>
    </location>
</feature>
<keyword evidence="3" id="KW-0472">Membrane</keyword>
<evidence type="ECO:0000256" key="1">
    <source>
        <dbReference type="PROSITE-ProRule" id="PRU00175"/>
    </source>
</evidence>
<organism evidence="5 6">
    <name type="scientific">Vicia faba</name>
    <name type="common">Broad bean</name>
    <name type="synonym">Faba vulgaris</name>
    <dbReference type="NCBI Taxonomy" id="3906"/>
    <lineage>
        <taxon>Eukaryota</taxon>
        <taxon>Viridiplantae</taxon>
        <taxon>Streptophyta</taxon>
        <taxon>Embryophyta</taxon>
        <taxon>Tracheophyta</taxon>
        <taxon>Spermatophyta</taxon>
        <taxon>Magnoliopsida</taxon>
        <taxon>eudicotyledons</taxon>
        <taxon>Gunneridae</taxon>
        <taxon>Pentapetalae</taxon>
        <taxon>rosids</taxon>
        <taxon>fabids</taxon>
        <taxon>Fabales</taxon>
        <taxon>Fabaceae</taxon>
        <taxon>Papilionoideae</taxon>
        <taxon>50 kb inversion clade</taxon>
        <taxon>NPAAA clade</taxon>
        <taxon>Hologalegina</taxon>
        <taxon>IRL clade</taxon>
        <taxon>Fabeae</taxon>
        <taxon>Vicia</taxon>
    </lineage>
</organism>
<feature type="region of interest" description="Disordered" evidence="2">
    <location>
        <begin position="315"/>
        <end position="363"/>
    </location>
</feature>
<sequence>MTHFSVFCLRVKVLLDKPLSISNNPQLHALANEMKLEYDKYLSESNTLISIGAVLDPRYKMIFIKWVYSFLYPNPSQATTYKHELSNNLSSLFQLYQDTYGTNDEITSAGGVSESPELEYISGSRRRNFERFSETVVAADSQNIVILLFCFSLWNFLVNHLCLILVLCLKHIGVGFYCGILKNIAKTGSLCCVASRPHGSSADSRDWSLGSHEPYWRTNTSYSPPPSRWDFRFQSEGLPYNLNDQLFDGSSTSSDGKESMTLVRGNHLYDLHYSASDGTGIFASNCSSELLQGPQWVPPAMQEISFDDYEAVIRKDPRPSSGRISLTPAKEETSENPNNRGSTSTQSESSESESTSSSRLSSRRNFSNHRSFISKPIHPLSFPDLTTTRDAFDPAAPDYTRFDTSNSLRGSRRSSNVSSSQDSADVTESFELETPAYPYTHSVGFRCGLCERYLSQRSPWSLRRIVRSGDMPAAGVLPCCHVFHAECLEQTTPKTRKIEPPCPVCVKLEEQYSPDQRGVLRSRNGFPKFKPVSEDGPSRTRDCAQEGDCVGGALPPHNAMFLLNRNRIIKNIPVRGNLSKEFPGKVKKTEGYSSQLFTGSSADLEVGVSSKEKAGPSIES</sequence>
<keyword evidence="3" id="KW-0812">Transmembrane</keyword>
<evidence type="ECO:0000256" key="2">
    <source>
        <dbReference type="SAM" id="MobiDB-lite"/>
    </source>
</evidence>
<proteinExistence type="predicted"/>
<keyword evidence="1" id="KW-0479">Metal-binding</keyword>
<dbReference type="SUPFAM" id="SSF57850">
    <property type="entry name" value="RING/U-box"/>
    <property type="match status" value="1"/>
</dbReference>
<feature type="region of interest" description="Disordered" evidence="2">
    <location>
        <begin position="519"/>
        <end position="541"/>
    </location>
</feature>
<keyword evidence="6" id="KW-1185">Reference proteome</keyword>
<feature type="compositionally biased region" description="Low complexity" evidence="2">
    <location>
        <begin position="339"/>
        <end position="363"/>
    </location>
</feature>
<keyword evidence="1" id="KW-0862">Zinc</keyword>
<dbReference type="InterPro" id="IPR013083">
    <property type="entry name" value="Znf_RING/FYVE/PHD"/>
</dbReference>
<dbReference type="Proteomes" id="UP001157006">
    <property type="component" value="Chromosome 1L"/>
</dbReference>
<reference evidence="5 6" key="1">
    <citation type="submission" date="2023-01" db="EMBL/GenBank/DDBJ databases">
        <authorList>
            <person name="Kreplak J."/>
        </authorList>
    </citation>
    <scope>NUCLEOTIDE SEQUENCE [LARGE SCALE GENOMIC DNA]</scope>
</reference>
<dbReference type="SMART" id="SM00184">
    <property type="entry name" value="RING"/>
    <property type="match status" value="1"/>
</dbReference>
<keyword evidence="1" id="KW-0863">Zinc-finger</keyword>
<dbReference type="InterPro" id="IPR025525">
    <property type="entry name" value="hAT-like_transposase_RNase-H"/>
</dbReference>
<protein>
    <recommendedName>
        <fullName evidence="4">RING-type domain-containing protein</fullName>
    </recommendedName>
</protein>
<evidence type="ECO:0000313" key="6">
    <source>
        <dbReference type="Proteomes" id="UP001157006"/>
    </source>
</evidence>
<dbReference type="Pfam" id="PF14372">
    <property type="entry name" value="hAT-like_RNase-H"/>
    <property type="match status" value="1"/>
</dbReference>
<name>A0AAV0YPS8_VICFA</name>
<dbReference type="Gene3D" id="3.30.40.10">
    <property type="entry name" value="Zinc/RING finger domain, C3HC4 (zinc finger)"/>
    <property type="match status" value="1"/>
</dbReference>
<accession>A0AAV0YPS8</accession>
<dbReference type="PROSITE" id="PS50089">
    <property type="entry name" value="ZF_RING_2"/>
    <property type="match status" value="1"/>
</dbReference>
<feature type="transmembrane region" description="Helical" evidence="3">
    <location>
        <begin position="144"/>
        <end position="169"/>
    </location>
</feature>
<dbReference type="PANTHER" id="PTHR31150:SF23">
    <property type="entry name" value="MANDELONITRILE LYASE-RELATED"/>
    <property type="match status" value="1"/>
</dbReference>
<feature type="compositionally biased region" description="Low complexity" evidence="2">
    <location>
        <begin position="405"/>
        <end position="423"/>
    </location>
</feature>
<feature type="compositionally biased region" description="Basic and acidic residues" evidence="2">
    <location>
        <begin position="531"/>
        <end position="541"/>
    </location>
</feature>
<keyword evidence="3" id="KW-1133">Transmembrane helix</keyword>
<feature type="domain" description="RING-type" evidence="4">
    <location>
        <begin position="447"/>
        <end position="505"/>
    </location>
</feature>